<evidence type="ECO:0008006" key="4">
    <source>
        <dbReference type="Google" id="ProtNLM"/>
    </source>
</evidence>
<feature type="compositionally biased region" description="Polar residues" evidence="1">
    <location>
        <begin position="87"/>
        <end position="96"/>
    </location>
</feature>
<dbReference type="RefSeq" id="WP_205498948.1">
    <property type="nucleotide sequence ID" value="NZ_CP148066.1"/>
</dbReference>
<dbReference type="EMBL" id="CP148066">
    <property type="protein sequence ID" value="WXL28609.1"/>
    <property type="molecule type" value="Genomic_DNA"/>
</dbReference>
<proteinExistence type="predicted"/>
<keyword evidence="3" id="KW-1185">Reference proteome</keyword>
<organism evidence="2 3">
    <name type="scientific">[Mycoplasma] gypis</name>
    <dbReference type="NCBI Taxonomy" id="92404"/>
    <lineage>
        <taxon>Bacteria</taxon>
        <taxon>Bacillati</taxon>
        <taxon>Mycoplasmatota</taxon>
        <taxon>Mycoplasmoidales</taxon>
        <taxon>Metamycoplasmataceae</taxon>
        <taxon>Metamycoplasma</taxon>
    </lineage>
</organism>
<sequence>MSAIKKITFENKQQTNTVFNVPLTQQITATDINQIKDVVNTSADKINELESTQQRQASDLRSAKSDILDISRKANQNEQKIRELETSHPTTSSASINESRVNELIIQKVTPIQSVSNEARQKATQNASDIQNIKGQLTNLQRQPQGATKIPTFKLKKYPTSSLQLTEANYWEPFKTSINKKISYPSVSLGSTNVVIRYVLSLRIKNANKDHWLSASNLLWFFSPVKGNMMFSNSDENENYHQTVVCYFDNSTSTAYLLDFALNPESDGIAITMQANSLYDGRFFKKTIDIEYNWAVEYLSYS</sequence>
<evidence type="ECO:0000313" key="3">
    <source>
        <dbReference type="Proteomes" id="UP001460679"/>
    </source>
</evidence>
<accession>A0ABZ2RWD1</accession>
<name>A0ABZ2RWD1_9BACT</name>
<gene>
    <name evidence="2" type="ORF">WG616_01075</name>
</gene>
<evidence type="ECO:0000313" key="2">
    <source>
        <dbReference type="EMBL" id="WXL28609.1"/>
    </source>
</evidence>
<protein>
    <recommendedName>
        <fullName evidence="4">DUF31 domain-containing protein</fullName>
    </recommendedName>
</protein>
<evidence type="ECO:0000256" key="1">
    <source>
        <dbReference type="SAM" id="MobiDB-lite"/>
    </source>
</evidence>
<feature type="region of interest" description="Disordered" evidence="1">
    <location>
        <begin position="68"/>
        <end position="96"/>
    </location>
</feature>
<reference evidence="2" key="1">
    <citation type="submission" date="2024-03" db="EMBL/GenBank/DDBJ databases">
        <title>Complete genome sequence of Mycoplasma gypis type strain B1/T1.</title>
        <authorList>
            <person name="Spergser J."/>
        </authorList>
    </citation>
    <scope>NUCLEOTIDE SEQUENCE [LARGE SCALE GENOMIC DNA]</scope>
    <source>
        <strain evidence="2">B1/T1</strain>
    </source>
</reference>
<dbReference type="Proteomes" id="UP001460679">
    <property type="component" value="Chromosome"/>
</dbReference>